<sequence>MSVNQFQGRHHVDSLVRLTVKQVCLTTGIIAKATGFPSGCCRELHGYTPGCAQSDPYPYPKIYPYPQWFPSGYQQPCEGKPVGQPPVLSKYVQHTCQEGRDKSRGRDTATSQRIEPEERTSSFILPYMTVPVNTQKPGTWVWVGYGYHNIRPVPVPHTYPYPAPAWVYPYLCSSLAAGLGAVVVLLPADDPLASHVARFSSFGEAILGGVA</sequence>
<dbReference type="AlphaFoldDB" id="A0A9P7DPL3"/>
<gene>
    <name evidence="2" type="ORF">HD556DRAFT_1305409</name>
</gene>
<comment type="caution">
    <text evidence="2">The sequence shown here is derived from an EMBL/GenBank/DDBJ whole genome shotgun (WGS) entry which is preliminary data.</text>
</comment>
<protein>
    <submittedName>
        <fullName evidence="2">Uncharacterized protein</fullName>
    </submittedName>
</protein>
<keyword evidence="3" id="KW-1185">Reference proteome</keyword>
<evidence type="ECO:0000313" key="2">
    <source>
        <dbReference type="EMBL" id="KAG1799898.1"/>
    </source>
</evidence>
<evidence type="ECO:0000313" key="3">
    <source>
        <dbReference type="Proteomes" id="UP000719766"/>
    </source>
</evidence>
<reference evidence="2" key="1">
    <citation type="journal article" date="2020" name="New Phytol.">
        <title>Comparative genomics reveals dynamic genome evolution in host specialist ectomycorrhizal fungi.</title>
        <authorList>
            <person name="Lofgren L.A."/>
            <person name="Nguyen N.H."/>
            <person name="Vilgalys R."/>
            <person name="Ruytinx J."/>
            <person name="Liao H.L."/>
            <person name="Branco S."/>
            <person name="Kuo A."/>
            <person name="LaButti K."/>
            <person name="Lipzen A."/>
            <person name="Andreopoulos W."/>
            <person name="Pangilinan J."/>
            <person name="Riley R."/>
            <person name="Hundley H."/>
            <person name="Na H."/>
            <person name="Barry K."/>
            <person name="Grigoriev I.V."/>
            <person name="Stajich J.E."/>
            <person name="Kennedy P.G."/>
        </authorList>
    </citation>
    <scope>NUCLEOTIDE SEQUENCE</scope>
    <source>
        <strain evidence="2">S12</strain>
    </source>
</reference>
<organism evidence="2 3">
    <name type="scientific">Suillus plorans</name>
    <dbReference type="NCBI Taxonomy" id="116603"/>
    <lineage>
        <taxon>Eukaryota</taxon>
        <taxon>Fungi</taxon>
        <taxon>Dikarya</taxon>
        <taxon>Basidiomycota</taxon>
        <taxon>Agaricomycotina</taxon>
        <taxon>Agaricomycetes</taxon>
        <taxon>Agaricomycetidae</taxon>
        <taxon>Boletales</taxon>
        <taxon>Suillineae</taxon>
        <taxon>Suillaceae</taxon>
        <taxon>Suillus</taxon>
    </lineage>
</organism>
<proteinExistence type="predicted"/>
<evidence type="ECO:0000256" key="1">
    <source>
        <dbReference type="SAM" id="MobiDB-lite"/>
    </source>
</evidence>
<dbReference type="GeneID" id="64593537"/>
<dbReference type="RefSeq" id="XP_041164121.1">
    <property type="nucleotide sequence ID" value="XM_041299773.1"/>
</dbReference>
<feature type="compositionally biased region" description="Basic and acidic residues" evidence="1">
    <location>
        <begin position="97"/>
        <end position="107"/>
    </location>
</feature>
<dbReference type="EMBL" id="JABBWE010000010">
    <property type="protein sequence ID" value="KAG1799898.1"/>
    <property type="molecule type" value="Genomic_DNA"/>
</dbReference>
<name>A0A9P7DPL3_9AGAM</name>
<feature type="region of interest" description="Disordered" evidence="1">
    <location>
        <begin position="96"/>
        <end position="116"/>
    </location>
</feature>
<dbReference type="Proteomes" id="UP000719766">
    <property type="component" value="Unassembled WGS sequence"/>
</dbReference>
<accession>A0A9P7DPL3</accession>